<dbReference type="InterPro" id="IPR055414">
    <property type="entry name" value="LRR_R13L4/SHOC2-like"/>
</dbReference>
<proteinExistence type="predicted"/>
<evidence type="ECO:0000256" key="6">
    <source>
        <dbReference type="ARBA" id="ARBA00022741"/>
    </source>
</evidence>
<feature type="domain" description="Malectin" evidence="10">
    <location>
        <begin position="475"/>
        <end position="623"/>
    </location>
</feature>
<dbReference type="GO" id="GO:0005524">
    <property type="term" value="F:ATP binding"/>
    <property type="evidence" value="ECO:0007669"/>
    <property type="project" value="UniProtKB-KW"/>
</dbReference>
<evidence type="ECO:0000256" key="3">
    <source>
        <dbReference type="ARBA" id="ARBA00022679"/>
    </source>
</evidence>
<keyword evidence="8" id="KW-0325">Glycoprotein</keyword>
<dbReference type="Proteomes" id="UP000001514">
    <property type="component" value="Unassembled WGS sequence"/>
</dbReference>
<feature type="domain" description="Disease resistance R13L4/SHOC-2-like LRR" evidence="11">
    <location>
        <begin position="309"/>
        <end position="411"/>
    </location>
</feature>
<keyword evidence="5" id="KW-0677">Repeat</keyword>
<evidence type="ECO:0000256" key="7">
    <source>
        <dbReference type="ARBA" id="ARBA00022840"/>
    </source>
</evidence>
<dbReference type="PANTHER" id="PTHR48006:SF98">
    <property type="entry name" value="MALECTIN DOMAIN-CONTAINING PROTEIN"/>
    <property type="match status" value="1"/>
</dbReference>
<gene>
    <name evidence="12" type="ORF">SELMODRAFT_430849</name>
</gene>
<evidence type="ECO:0000256" key="1">
    <source>
        <dbReference type="ARBA" id="ARBA00022553"/>
    </source>
</evidence>
<dbReference type="SUPFAM" id="SSF52058">
    <property type="entry name" value="L domain-like"/>
    <property type="match status" value="1"/>
</dbReference>
<dbReference type="EMBL" id="GL377704">
    <property type="protein sequence ID" value="EFJ06271.1"/>
    <property type="molecule type" value="Genomic_DNA"/>
</dbReference>
<feature type="compositionally biased region" description="Polar residues" evidence="9">
    <location>
        <begin position="739"/>
        <end position="749"/>
    </location>
</feature>
<evidence type="ECO:0000256" key="8">
    <source>
        <dbReference type="ARBA" id="ARBA00023180"/>
    </source>
</evidence>
<dbReference type="Gene3D" id="2.60.120.430">
    <property type="entry name" value="Galactose-binding lectin"/>
    <property type="match status" value="1"/>
</dbReference>
<evidence type="ECO:0000256" key="9">
    <source>
        <dbReference type="SAM" id="MobiDB-lite"/>
    </source>
</evidence>
<keyword evidence="7" id="KW-0067">ATP-binding</keyword>
<dbReference type="Gene3D" id="3.30.200.20">
    <property type="entry name" value="Phosphorylase Kinase, domain 1"/>
    <property type="match status" value="1"/>
</dbReference>
<reference evidence="12 13" key="1">
    <citation type="journal article" date="2011" name="Science">
        <title>The Selaginella genome identifies genetic changes associated with the evolution of vascular plants.</title>
        <authorList>
            <person name="Banks J.A."/>
            <person name="Nishiyama T."/>
            <person name="Hasebe M."/>
            <person name="Bowman J.L."/>
            <person name="Gribskov M."/>
            <person name="dePamphilis C."/>
            <person name="Albert V.A."/>
            <person name="Aono N."/>
            <person name="Aoyama T."/>
            <person name="Ambrose B.A."/>
            <person name="Ashton N.W."/>
            <person name="Axtell M.J."/>
            <person name="Barker E."/>
            <person name="Barker M.S."/>
            <person name="Bennetzen J.L."/>
            <person name="Bonawitz N.D."/>
            <person name="Chapple C."/>
            <person name="Cheng C."/>
            <person name="Correa L.G."/>
            <person name="Dacre M."/>
            <person name="DeBarry J."/>
            <person name="Dreyer I."/>
            <person name="Elias M."/>
            <person name="Engstrom E.M."/>
            <person name="Estelle M."/>
            <person name="Feng L."/>
            <person name="Finet C."/>
            <person name="Floyd S.K."/>
            <person name="Frommer W.B."/>
            <person name="Fujita T."/>
            <person name="Gramzow L."/>
            <person name="Gutensohn M."/>
            <person name="Harholt J."/>
            <person name="Hattori M."/>
            <person name="Heyl A."/>
            <person name="Hirai T."/>
            <person name="Hiwatashi Y."/>
            <person name="Ishikawa M."/>
            <person name="Iwata M."/>
            <person name="Karol K.G."/>
            <person name="Koehler B."/>
            <person name="Kolukisaoglu U."/>
            <person name="Kubo M."/>
            <person name="Kurata T."/>
            <person name="Lalonde S."/>
            <person name="Li K."/>
            <person name="Li Y."/>
            <person name="Litt A."/>
            <person name="Lyons E."/>
            <person name="Manning G."/>
            <person name="Maruyama T."/>
            <person name="Michael T.P."/>
            <person name="Mikami K."/>
            <person name="Miyazaki S."/>
            <person name="Morinaga S."/>
            <person name="Murata T."/>
            <person name="Mueller-Roeber B."/>
            <person name="Nelson D.R."/>
            <person name="Obara M."/>
            <person name="Oguri Y."/>
            <person name="Olmstead R.G."/>
            <person name="Onodera N."/>
            <person name="Petersen B.L."/>
            <person name="Pils B."/>
            <person name="Prigge M."/>
            <person name="Rensing S.A."/>
            <person name="Riano-Pachon D.M."/>
            <person name="Roberts A.W."/>
            <person name="Sato Y."/>
            <person name="Scheller H.V."/>
            <person name="Schulz B."/>
            <person name="Schulz C."/>
            <person name="Shakirov E.V."/>
            <person name="Shibagaki N."/>
            <person name="Shinohara N."/>
            <person name="Shippen D.E."/>
            <person name="Soerensen I."/>
            <person name="Sotooka R."/>
            <person name="Sugimoto N."/>
            <person name="Sugita M."/>
            <person name="Sumikawa N."/>
            <person name="Tanurdzic M."/>
            <person name="Theissen G."/>
            <person name="Ulvskov P."/>
            <person name="Wakazuki S."/>
            <person name="Weng J.K."/>
            <person name="Willats W.W."/>
            <person name="Wipf D."/>
            <person name="Wolf P.G."/>
            <person name="Yang L."/>
            <person name="Zimmer A.D."/>
            <person name="Zhu Q."/>
            <person name="Mitros T."/>
            <person name="Hellsten U."/>
            <person name="Loque D."/>
            <person name="Otillar R."/>
            <person name="Salamov A."/>
            <person name="Schmutz J."/>
            <person name="Shapiro H."/>
            <person name="Lindquist E."/>
            <person name="Lucas S."/>
            <person name="Rokhsar D."/>
            <person name="Grigoriev I.V."/>
        </authorList>
    </citation>
    <scope>NUCLEOTIDE SEQUENCE [LARGE SCALE GENOMIC DNA]</scope>
</reference>
<dbReference type="AlphaFoldDB" id="D8TAQ4"/>
<organism evidence="13">
    <name type="scientific">Selaginella moellendorffii</name>
    <name type="common">Spikemoss</name>
    <dbReference type="NCBI Taxonomy" id="88036"/>
    <lineage>
        <taxon>Eukaryota</taxon>
        <taxon>Viridiplantae</taxon>
        <taxon>Streptophyta</taxon>
        <taxon>Embryophyta</taxon>
        <taxon>Tracheophyta</taxon>
        <taxon>Lycopodiopsida</taxon>
        <taxon>Selaginellales</taxon>
        <taxon>Selaginellaceae</taxon>
        <taxon>Selaginella</taxon>
    </lineage>
</organism>
<keyword evidence="6" id="KW-0547">Nucleotide-binding</keyword>
<dbReference type="FunFam" id="3.80.10.10:FF:000041">
    <property type="entry name" value="LRR receptor-like serine/threonine-protein kinase ERECTA"/>
    <property type="match status" value="1"/>
</dbReference>
<sequence>MPQLLERLPQHLILCHSFFRQWLVILGTGKRGKLVGGCGWRNLYQFWYSELGIFFRLLSTSQCATPWYISRFAQISTDQLRAKSLALPHLKSRRDAELHHILSKLDPIDKQTRVDIVKGFIERGGVNNNASLKACSGLISFGMRIMVEDPILRASIGGGQVKDQFQAETRLLISGPVPWLGDGYLCKNKAKEMTQENGEWVFEMNMPFPKGKQGYECQIVQFFTSLPQYDGIMNTHERSVKFTIDPNVEKVRGHICSLPSEEQGVDQDEFLAFSSGLRRLLPAMELPELMKKRLFRDKRVALVKSFVEKYLDSTGLGGELPPALSSLQRLQTLNMFDSNFNGSIPDFLANMSSLEVLAMYGNKRSGPLAASLANLTNLRELTLRNCQLSGFIPDLGNLTQLTHLHLSFNNLTGTIPAYISSFDRLSRLFLGSNNLTGGLPNQLSRIVDLNATIIGNPFSATRTQGYGSLRVQQDAINCGGPQIISDGTDFNIDMPSSFTIPQEDGYLAALMVPLVSRLYYIKLPTSLRCLGVGMRSGSYTVHLHFAEITIGTGQDGPGVGIQGDRKLKDFNIREEANGSLRALRRSFTAVNVSNGVPDIHLLWMGKGTCCAPFRSFGPLISAIQVLPELKLLDGKLHMFSYDEIENATGGFDPVRLLGKGVFGKVYKVKFSFWGYLPADVCSFGVLVLVEIVSGRTNLDTTSEDMTHHFDHYQSDKLLQLLDKRADNADDKQSYKHPSDSITASSNVQSCGDAHRQRGGEGESSLLPGCFSVMEMVPRMRELLSKDRESRES</sequence>
<dbReference type="Pfam" id="PF23598">
    <property type="entry name" value="LRR_14"/>
    <property type="match status" value="1"/>
</dbReference>
<evidence type="ECO:0000259" key="10">
    <source>
        <dbReference type="Pfam" id="PF11721"/>
    </source>
</evidence>
<feature type="compositionally biased region" description="Basic and acidic residues" evidence="9">
    <location>
        <begin position="728"/>
        <end position="738"/>
    </location>
</feature>
<evidence type="ECO:0000256" key="2">
    <source>
        <dbReference type="ARBA" id="ARBA00022614"/>
    </source>
</evidence>
<dbReference type="KEGG" id="smo:SELMODRAFT_430849"/>
<dbReference type="GO" id="GO:0004675">
    <property type="term" value="F:transmembrane receptor protein serine/threonine kinase activity"/>
    <property type="evidence" value="ECO:0000318"/>
    <property type="project" value="GO_Central"/>
</dbReference>
<keyword evidence="13" id="KW-1185">Reference proteome</keyword>
<name>D8TAQ4_SELML</name>
<dbReference type="InterPro" id="IPR032675">
    <property type="entry name" value="LRR_dom_sf"/>
</dbReference>
<accession>D8TAQ4</accession>
<dbReference type="InParanoid" id="D8TAQ4"/>
<keyword evidence="1" id="KW-0597">Phosphoprotein</keyword>
<dbReference type="GO" id="GO:0007165">
    <property type="term" value="P:signal transduction"/>
    <property type="evidence" value="ECO:0000318"/>
    <property type="project" value="GO_Central"/>
</dbReference>
<dbReference type="Pfam" id="PF11721">
    <property type="entry name" value="Malectin"/>
    <property type="match status" value="1"/>
</dbReference>
<dbReference type="InterPro" id="IPR021720">
    <property type="entry name" value="Malectin_dom"/>
</dbReference>
<evidence type="ECO:0000256" key="4">
    <source>
        <dbReference type="ARBA" id="ARBA00022729"/>
    </source>
</evidence>
<keyword evidence="2" id="KW-0433">Leucine-rich repeat</keyword>
<dbReference type="Gramene" id="EFJ06271">
    <property type="protein sequence ID" value="EFJ06271"/>
    <property type="gene ID" value="SELMODRAFT_430849"/>
</dbReference>
<keyword evidence="3" id="KW-0808">Transferase</keyword>
<dbReference type="STRING" id="88036.D8TAQ4"/>
<dbReference type="SUPFAM" id="SSF56112">
    <property type="entry name" value="Protein kinase-like (PK-like)"/>
    <property type="match status" value="1"/>
</dbReference>
<dbReference type="GO" id="GO:0005886">
    <property type="term" value="C:plasma membrane"/>
    <property type="evidence" value="ECO:0000318"/>
    <property type="project" value="GO_Central"/>
</dbReference>
<feature type="region of interest" description="Disordered" evidence="9">
    <location>
        <begin position="728"/>
        <end position="766"/>
    </location>
</feature>
<dbReference type="Gene3D" id="3.80.10.10">
    <property type="entry name" value="Ribonuclease Inhibitor"/>
    <property type="match status" value="1"/>
</dbReference>
<evidence type="ECO:0000313" key="12">
    <source>
        <dbReference type="EMBL" id="EFJ06271.1"/>
    </source>
</evidence>
<protein>
    <submittedName>
        <fullName evidence="12">Uncharacterized protein</fullName>
    </submittedName>
</protein>
<keyword evidence="4" id="KW-0732">Signal</keyword>
<dbReference type="InterPro" id="IPR011009">
    <property type="entry name" value="Kinase-like_dom_sf"/>
</dbReference>
<dbReference type="InterPro" id="IPR051824">
    <property type="entry name" value="LRR_Rcpt-Like_S/T_Kinase"/>
</dbReference>
<dbReference type="PANTHER" id="PTHR48006">
    <property type="entry name" value="LEUCINE-RICH REPEAT-CONTAINING PROTEIN DDB_G0281931-RELATED"/>
    <property type="match status" value="1"/>
</dbReference>
<dbReference type="HOGENOM" id="CLU_354677_0_0_1"/>
<evidence type="ECO:0000313" key="13">
    <source>
        <dbReference type="Proteomes" id="UP000001514"/>
    </source>
</evidence>
<evidence type="ECO:0000259" key="11">
    <source>
        <dbReference type="Pfam" id="PF23598"/>
    </source>
</evidence>
<evidence type="ECO:0000256" key="5">
    <source>
        <dbReference type="ARBA" id="ARBA00022737"/>
    </source>
</evidence>